<protein>
    <submittedName>
        <fullName evidence="1">Uncharacterized protein</fullName>
    </submittedName>
</protein>
<evidence type="ECO:0000313" key="1">
    <source>
        <dbReference type="EMBL" id="NMG77243.1"/>
    </source>
</evidence>
<dbReference type="RefSeq" id="WP_169262374.1">
    <property type="nucleotide sequence ID" value="NZ_WTVQ01000055.1"/>
</dbReference>
<comment type="caution">
    <text evidence="1">The sequence shown here is derived from an EMBL/GenBank/DDBJ whole genome shotgun (WGS) entry which is preliminary data.</text>
</comment>
<sequence>MKSGLEFELSNGIIIQVVPTQGAAICSVSHGDTRIDIKPSDGTFRIVAPFGKLLAEIPHVVRFEPKDLVVTNPQPAEQATGAAHAMKSCTTCGGRWCCVSGGCVNCGCGWTCGAEP</sequence>
<dbReference type="EMBL" id="WTVQ01000055">
    <property type="protein sequence ID" value="NMG77243.1"/>
    <property type="molecule type" value="Genomic_DNA"/>
</dbReference>
<name>A0ABX1QFM7_9RHOO</name>
<reference evidence="1 2" key="1">
    <citation type="submission" date="2019-12" db="EMBL/GenBank/DDBJ databases">
        <title>Comparative genomics gives insights into the taxonomy of the Azoarcus-Aromatoleum group and reveals separate origins of nif in the plant-associated Azoarcus and non-plant-associated Aromatoleum sub-groups.</title>
        <authorList>
            <person name="Lafos M."/>
            <person name="Maluk M."/>
            <person name="Batista M."/>
            <person name="Junghare M."/>
            <person name="Carmona M."/>
            <person name="Faoro H."/>
            <person name="Cruz L.M."/>
            <person name="Battistoni F."/>
            <person name="De Souza E."/>
            <person name="Pedrosa F."/>
            <person name="Chen W.-M."/>
            <person name="Poole P.S."/>
            <person name="Dixon R.A."/>
            <person name="James E.K."/>
        </authorList>
    </citation>
    <scope>NUCLEOTIDE SEQUENCE [LARGE SCALE GENOMIC DNA]</scope>
    <source>
        <strain evidence="1 2">22Lin</strain>
    </source>
</reference>
<dbReference type="Proteomes" id="UP000648984">
    <property type="component" value="Unassembled WGS sequence"/>
</dbReference>
<proteinExistence type="predicted"/>
<keyword evidence="2" id="KW-1185">Reference proteome</keyword>
<accession>A0ABX1QFM7</accession>
<gene>
    <name evidence="1" type="ORF">GPA25_21030</name>
</gene>
<organism evidence="1 2">
    <name type="scientific">Aromatoleum diolicum</name>
    <dbReference type="NCBI Taxonomy" id="75796"/>
    <lineage>
        <taxon>Bacteria</taxon>
        <taxon>Pseudomonadati</taxon>
        <taxon>Pseudomonadota</taxon>
        <taxon>Betaproteobacteria</taxon>
        <taxon>Rhodocyclales</taxon>
        <taxon>Rhodocyclaceae</taxon>
        <taxon>Aromatoleum</taxon>
    </lineage>
</organism>
<evidence type="ECO:0000313" key="2">
    <source>
        <dbReference type="Proteomes" id="UP000648984"/>
    </source>
</evidence>